<organism evidence="2 3">
    <name type="scientific">Corallococcus soli</name>
    <dbReference type="NCBI Taxonomy" id="2710757"/>
    <lineage>
        <taxon>Bacteria</taxon>
        <taxon>Pseudomonadati</taxon>
        <taxon>Myxococcota</taxon>
        <taxon>Myxococcia</taxon>
        <taxon>Myxococcales</taxon>
        <taxon>Cystobacterineae</taxon>
        <taxon>Myxococcaceae</taxon>
        <taxon>Corallococcus</taxon>
    </lineage>
</organism>
<evidence type="ECO:0000259" key="1">
    <source>
        <dbReference type="PROSITE" id="PS51664"/>
    </source>
</evidence>
<dbReference type="Gene3D" id="3.30.160.660">
    <property type="match status" value="1"/>
</dbReference>
<evidence type="ECO:0000313" key="2">
    <source>
        <dbReference type="EMBL" id="MBE4751153.1"/>
    </source>
</evidence>
<dbReference type="PROSITE" id="PS51664">
    <property type="entry name" value="YCAO"/>
    <property type="match status" value="1"/>
</dbReference>
<accession>A0ABR9PT98</accession>
<evidence type="ECO:0000313" key="3">
    <source>
        <dbReference type="Proteomes" id="UP001516472"/>
    </source>
</evidence>
<dbReference type="PANTHER" id="PTHR37809:SF1">
    <property type="entry name" value="RIBOSOMAL PROTEIN S12 METHYLTHIOTRANSFERASE ACCESSORY FACTOR YCAO"/>
    <property type="match status" value="1"/>
</dbReference>
<reference evidence="2 3" key="1">
    <citation type="submission" date="2020-02" db="EMBL/GenBank/DDBJ databases">
        <authorList>
            <person name="Babadi Z.K."/>
            <person name="Risdian C."/>
            <person name="Ebrahimipour G.H."/>
            <person name="Wink J."/>
        </authorList>
    </citation>
    <scope>NUCLEOTIDE SEQUENCE [LARGE SCALE GENOMIC DNA]</scope>
    <source>
        <strain evidence="2 3">ZKHCc1 1396</strain>
    </source>
</reference>
<protein>
    <submittedName>
        <fullName evidence="2">YcaO-like family protein</fullName>
    </submittedName>
</protein>
<comment type="caution">
    <text evidence="2">The sequence shown here is derived from an EMBL/GenBank/DDBJ whole genome shotgun (WGS) entry which is preliminary data.</text>
</comment>
<dbReference type="InterPro" id="IPR003776">
    <property type="entry name" value="YcaO-like_dom"/>
</dbReference>
<feature type="domain" description="YcaO" evidence="1">
    <location>
        <begin position="54"/>
        <end position="391"/>
    </location>
</feature>
<dbReference type="NCBIfam" id="TIGR00702">
    <property type="entry name" value="YcaO-type kinase domain"/>
    <property type="match status" value="1"/>
</dbReference>
<name>A0ABR9PT98_9BACT</name>
<proteinExistence type="predicted"/>
<dbReference type="Proteomes" id="UP001516472">
    <property type="component" value="Unassembled WGS sequence"/>
</dbReference>
<keyword evidence="3" id="KW-1185">Reference proteome</keyword>
<gene>
    <name evidence="2" type="ORF">G4177_23540</name>
</gene>
<sequence>MPARTDPDDAAFRTSLATALGVTRVARVTGLDRTGVEVACAVRPGGHVLQVCNGKGLTFEDAARGALLETAELWAAETVRPERLRWGTREELERTGDPVWGVESLGSAGQVAVPRLAGPAVRLAWCEARDARGDRPVWVPAQGVFCPPSGTVELGPVSVGWTTNGSGAHPDSERALLHALLEATERDQLSRALPEGWTEAGVVKRMVRPESLRDGAPRTAALCEALHARGFRVHLFDVTPAPRGHGGRGAVGLPVAAAVLVDAEEGPVPLTAGYACALERDEALLKALLEAAQSRLTDIHGAREDVEAADRDAALGFAQALAEVRPRHLAQAMPEVDSRSTRTVAARVRTVLTRLERAGFARVAALALDAPLPGLHVWKVVVPGMRVSELL</sequence>
<dbReference type="EMBL" id="JAAIYO010000007">
    <property type="protein sequence ID" value="MBE4751153.1"/>
    <property type="molecule type" value="Genomic_DNA"/>
</dbReference>
<dbReference type="PANTHER" id="PTHR37809">
    <property type="entry name" value="RIBOSOMAL PROTEIN S12 METHYLTHIOTRANSFERASE ACCESSORY FACTOR YCAO"/>
    <property type="match status" value="1"/>
</dbReference>
<dbReference type="Pfam" id="PF02624">
    <property type="entry name" value="YcaO"/>
    <property type="match status" value="1"/>
</dbReference>